<evidence type="ECO:0000256" key="6">
    <source>
        <dbReference type="ARBA" id="ARBA00022989"/>
    </source>
</evidence>
<dbReference type="CDD" id="cd07571">
    <property type="entry name" value="ALP_N-acyl_transferase"/>
    <property type="match status" value="1"/>
</dbReference>
<evidence type="ECO:0000313" key="12">
    <source>
        <dbReference type="Proteomes" id="UP001337723"/>
    </source>
</evidence>
<feature type="transmembrane region" description="Helical" evidence="9">
    <location>
        <begin position="490"/>
        <end position="507"/>
    </location>
</feature>
<dbReference type="EMBL" id="AP027266">
    <property type="protein sequence ID" value="BDW86653.1"/>
    <property type="molecule type" value="Genomic_DNA"/>
</dbReference>
<evidence type="ECO:0000256" key="7">
    <source>
        <dbReference type="ARBA" id="ARBA00023136"/>
    </source>
</evidence>
<dbReference type="HAMAP" id="MF_01148">
    <property type="entry name" value="Lnt"/>
    <property type="match status" value="1"/>
</dbReference>
<evidence type="ECO:0000256" key="5">
    <source>
        <dbReference type="ARBA" id="ARBA00022692"/>
    </source>
</evidence>
<organism evidence="11 12">
    <name type="scientific">Roseicyclus marinus</name>
    <dbReference type="NCBI Taxonomy" id="2161673"/>
    <lineage>
        <taxon>Bacteria</taxon>
        <taxon>Pseudomonadati</taxon>
        <taxon>Pseudomonadota</taxon>
        <taxon>Alphaproteobacteria</taxon>
        <taxon>Rhodobacterales</taxon>
        <taxon>Roseobacteraceae</taxon>
        <taxon>Roseicyclus</taxon>
    </lineage>
</organism>
<dbReference type="Gene3D" id="3.60.110.10">
    <property type="entry name" value="Carbon-nitrogen hydrolase"/>
    <property type="match status" value="1"/>
</dbReference>
<comment type="similarity">
    <text evidence="2 9">Belongs to the CN hydrolase family. Apolipoprotein N-acyltransferase subfamily.</text>
</comment>
<feature type="transmembrane region" description="Helical" evidence="9">
    <location>
        <begin position="20"/>
        <end position="53"/>
    </location>
</feature>
<dbReference type="PANTHER" id="PTHR38686:SF1">
    <property type="entry name" value="APOLIPOPROTEIN N-ACYLTRANSFERASE"/>
    <property type="match status" value="1"/>
</dbReference>
<comment type="catalytic activity">
    <reaction evidence="9">
        <text>N-terminal S-1,2-diacyl-sn-glyceryl-L-cysteinyl-[lipoprotein] + a glycerophospholipid = N-acyl-S-1,2-diacyl-sn-glyceryl-L-cysteinyl-[lipoprotein] + a 2-acyl-sn-glycero-3-phospholipid + H(+)</text>
        <dbReference type="Rhea" id="RHEA:48228"/>
        <dbReference type="Rhea" id="RHEA-COMP:14681"/>
        <dbReference type="Rhea" id="RHEA-COMP:14684"/>
        <dbReference type="ChEBI" id="CHEBI:15378"/>
        <dbReference type="ChEBI" id="CHEBI:136912"/>
        <dbReference type="ChEBI" id="CHEBI:140656"/>
        <dbReference type="ChEBI" id="CHEBI:140657"/>
        <dbReference type="ChEBI" id="CHEBI:140660"/>
        <dbReference type="EC" id="2.3.1.269"/>
    </reaction>
</comment>
<accession>A0AA48KL92</accession>
<dbReference type="SUPFAM" id="SSF56317">
    <property type="entry name" value="Carbon-nitrogen hydrolase"/>
    <property type="match status" value="1"/>
</dbReference>
<evidence type="ECO:0000256" key="1">
    <source>
        <dbReference type="ARBA" id="ARBA00004651"/>
    </source>
</evidence>
<feature type="transmembrane region" description="Helical" evidence="9">
    <location>
        <begin position="65"/>
        <end position="83"/>
    </location>
</feature>
<dbReference type="NCBIfam" id="TIGR00546">
    <property type="entry name" value="lnt"/>
    <property type="match status" value="1"/>
</dbReference>
<comment type="function">
    <text evidence="9">Catalyzes the phospholipid dependent N-acylation of the N-terminal cysteine of apolipoprotein, the last step in lipoprotein maturation.</text>
</comment>
<keyword evidence="6 9" id="KW-1133">Transmembrane helix</keyword>
<sequence>MTQPVPAASAVPDPGARARLALAALAGAVAAFGLAPFDLWLLGWAGFAVLMGLVARAPGARQAALAAWIGGSAYFAVALHWIVEPFFVDAARHGWMAPFALALMAGGLALFWALAGWGMARLVPVGRSGLRLVVIAGLLGLAELARASILTGFPWAHPGHILIGAPLLPLAALIGPHGMTAIVLVVAAGMAHAVLSRPLMVPVRAAGLLFAVLIAGAVAPPAPAPAPTAPIVRLVQPNAPQHLKWRADMIPVFFQRGLDLTAAAPETGAAPSLVVWPETALPVLLDQSAPERLRIARAAGAAQVLIGGQRYEGFRPRNTSALLAPGGAIAAIHDKHHLVPFGEYMPGGGMAEAFGLRGLAEVLGGGYTPGPGPALLDMGAGLGRAFPMICYEAIFPGYIRQVARPDWMVHLTNDAWFGSFSGPYQHLALARLRAAEQGLPVLRAANTGVSAVIDARGRVVASLPLNAAGYLDAPLPPALPPTLYARMGDFPVIFLVLFATTLALLAARRVRPLHLGA</sequence>
<keyword evidence="3 9" id="KW-1003">Cell membrane</keyword>
<gene>
    <name evidence="9 11" type="primary">lnt</name>
    <name evidence="11" type="ORF">MACH21_28300</name>
</gene>
<dbReference type="PANTHER" id="PTHR38686">
    <property type="entry name" value="APOLIPOPROTEIN N-ACYLTRANSFERASE"/>
    <property type="match status" value="1"/>
</dbReference>
<dbReference type="PROSITE" id="PS50263">
    <property type="entry name" value="CN_HYDROLASE"/>
    <property type="match status" value="1"/>
</dbReference>
<keyword evidence="5 9" id="KW-0812">Transmembrane</keyword>
<keyword evidence="4 9" id="KW-0808">Transferase</keyword>
<evidence type="ECO:0000313" key="11">
    <source>
        <dbReference type="EMBL" id="BDW86653.1"/>
    </source>
</evidence>
<evidence type="ECO:0000256" key="8">
    <source>
        <dbReference type="ARBA" id="ARBA00023315"/>
    </source>
</evidence>
<protein>
    <recommendedName>
        <fullName evidence="9">Apolipoprotein N-acyltransferase</fullName>
        <shortName evidence="9">ALP N-acyltransferase</shortName>
        <ecNumber evidence="9">2.3.1.269</ecNumber>
    </recommendedName>
</protein>
<dbReference type="Proteomes" id="UP001337723">
    <property type="component" value="Chromosome"/>
</dbReference>
<evidence type="ECO:0000259" key="10">
    <source>
        <dbReference type="PROSITE" id="PS50263"/>
    </source>
</evidence>
<evidence type="ECO:0000256" key="3">
    <source>
        <dbReference type="ARBA" id="ARBA00022475"/>
    </source>
</evidence>
<proteinExistence type="inferred from homology"/>
<dbReference type="Pfam" id="PF20154">
    <property type="entry name" value="LNT_N"/>
    <property type="match status" value="1"/>
</dbReference>
<comment type="subcellular location">
    <subcellularLocation>
        <location evidence="1 9">Cell membrane</location>
        <topology evidence="1 9">Multi-pass membrane protein</topology>
    </subcellularLocation>
</comment>
<dbReference type="GO" id="GO:0016410">
    <property type="term" value="F:N-acyltransferase activity"/>
    <property type="evidence" value="ECO:0007669"/>
    <property type="project" value="UniProtKB-UniRule"/>
</dbReference>
<feature type="transmembrane region" description="Helical" evidence="9">
    <location>
        <begin position="199"/>
        <end position="219"/>
    </location>
</feature>
<dbReference type="AlphaFoldDB" id="A0AA48KL92"/>
<feature type="transmembrane region" description="Helical" evidence="9">
    <location>
        <begin position="129"/>
        <end position="149"/>
    </location>
</feature>
<evidence type="ECO:0000256" key="2">
    <source>
        <dbReference type="ARBA" id="ARBA00010065"/>
    </source>
</evidence>
<dbReference type="InterPro" id="IPR004563">
    <property type="entry name" value="Apolipo_AcylTrfase"/>
</dbReference>
<evidence type="ECO:0000256" key="4">
    <source>
        <dbReference type="ARBA" id="ARBA00022679"/>
    </source>
</evidence>
<evidence type="ECO:0000256" key="9">
    <source>
        <dbReference type="HAMAP-Rule" id="MF_01148"/>
    </source>
</evidence>
<dbReference type="Pfam" id="PF00795">
    <property type="entry name" value="CN_hydrolase"/>
    <property type="match status" value="1"/>
</dbReference>
<dbReference type="GO" id="GO:0005886">
    <property type="term" value="C:plasma membrane"/>
    <property type="evidence" value="ECO:0007669"/>
    <property type="project" value="UniProtKB-SubCell"/>
</dbReference>
<keyword evidence="8 9" id="KW-0012">Acyltransferase</keyword>
<dbReference type="InterPro" id="IPR003010">
    <property type="entry name" value="C-N_Hydrolase"/>
</dbReference>
<dbReference type="InterPro" id="IPR045378">
    <property type="entry name" value="LNT_N"/>
</dbReference>
<comment type="pathway">
    <text evidence="9">Protein modification; lipoprotein biosynthesis (N-acyl transfer).</text>
</comment>
<dbReference type="EC" id="2.3.1.269" evidence="9"/>
<dbReference type="GO" id="GO:0042158">
    <property type="term" value="P:lipoprotein biosynthetic process"/>
    <property type="evidence" value="ECO:0007669"/>
    <property type="project" value="UniProtKB-UniRule"/>
</dbReference>
<dbReference type="KEGG" id="rmai:MACH21_28300"/>
<dbReference type="InterPro" id="IPR036526">
    <property type="entry name" value="C-N_Hydrolase_sf"/>
</dbReference>
<reference evidence="11 12" key="1">
    <citation type="submission" date="2023-01" db="EMBL/GenBank/DDBJ databases">
        <title>Complete genome sequence of Roseicyclus marinus strain Dej080120_10.</title>
        <authorList>
            <person name="Ueki S."/>
            <person name="Maruyama F."/>
        </authorList>
    </citation>
    <scope>NUCLEOTIDE SEQUENCE [LARGE SCALE GENOMIC DNA]</scope>
    <source>
        <strain evidence="11 12">Dej080120_10</strain>
    </source>
</reference>
<keyword evidence="12" id="KW-1185">Reference proteome</keyword>
<feature type="transmembrane region" description="Helical" evidence="9">
    <location>
        <begin position="95"/>
        <end position="117"/>
    </location>
</feature>
<name>A0AA48KL92_9RHOB</name>
<keyword evidence="7 9" id="KW-0472">Membrane</keyword>
<feature type="transmembrane region" description="Helical" evidence="9">
    <location>
        <begin position="161"/>
        <end position="187"/>
    </location>
</feature>
<feature type="domain" description="CN hydrolase" evidence="10">
    <location>
        <begin position="235"/>
        <end position="477"/>
    </location>
</feature>